<feature type="compositionally biased region" description="Polar residues" evidence="1">
    <location>
        <begin position="13"/>
        <end position="32"/>
    </location>
</feature>
<feature type="compositionally biased region" description="Polar residues" evidence="1">
    <location>
        <begin position="677"/>
        <end position="693"/>
    </location>
</feature>
<feature type="region of interest" description="Disordered" evidence="1">
    <location>
        <begin position="219"/>
        <end position="238"/>
    </location>
</feature>
<dbReference type="InParanoid" id="G8ZWJ3"/>
<feature type="compositionally biased region" description="Polar residues" evidence="1">
    <location>
        <begin position="373"/>
        <end position="384"/>
    </location>
</feature>
<evidence type="ECO:0000313" key="2">
    <source>
        <dbReference type="EMBL" id="CCE92987.1"/>
    </source>
</evidence>
<dbReference type="eggNOG" id="ENOG502QR2V">
    <property type="taxonomic scope" value="Eukaryota"/>
</dbReference>
<dbReference type="HOGENOM" id="CLU_023420_0_0_1"/>
<dbReference type="GO" id="GO:0001558">
    <property type="term" value="P:regulation of cell growth"/>
    <property type="evidence" value="ECO:0007669"/>
    <property type="project" value="EnsemblFungi"/>
</dbReference>
<feature type="compositionally biased region" description="Polar residues" evidence="1">
    <location>
        <begin position="592"/>
        <end position="607"/>
    </location>
</feature>
<feature type="region of interest" description="Disordered" evidence="1">
    <location>
        <begin position="373"/>
        <end position="415"/>
    </location>
</feature>
<dbReference type="EMBL" id="HE616747">
    <property type="protein sequence ID" value="CCE92987.1"/>
    <property type="molecule type" value="Genomic_DNA"/>
</dbReference>
<feature type="region of interest" description="Disordered" evidence="1">
    <location>
        <begin position="321"/>
        <end position="340"/>
    </location>
</feature>
<dbReference type="Proteomes" id="UP000005627">
    <property type="component" value="Chromosome 6"/>
</dbReference>
<evidence type="ECO:0000256" key="1">
    <source>
        <dbReference type="SAM" id="MobiDB-lite"/>
    </source>
</evidence>
<feature type="compositionally biased region" description="Polar residues" evidence="1">
    <location>
        <begin position="645"/>
        <end position="657"/>
    </location>
</feature>
<dbReference type="RefSeq" id="XP_003682198.1">
    <property type="nucleotide sequence ID" value="XM_003682150.1"/>
</dbReference>
<feature type="compositionally biased region" description="Acidic residues" evidence="1">
    <location>
        <begin position="152"/>
        <end position="173"/>
    </location>
</feature>
<dbReference type="AlphaFoldDB" id="G8ZWJ3"/>
<dbReference type="InterPro" id="IPR018857">
    <property type="entry name" value="TORC1_cplx_su_TCO89"/>
</dbReference>
<dbReference type="STRING" id="1076872.G8ZWJ3"/>
<sequence length="709" mass="78885">MGHRGRSLRSDMEMTSTQNGGGKSSSHLSTTVAGHPARHFRQFTTRSRTKSAASFRSLHRVLSHESTEGDCHSVAANSFTKSRSSDSLYRKRAISGLNMTMLARVRSNPGHIPRSRSGSMASTHSLGAGFTRLKPSRSKSTHLVIDSHEGDELYDDDTTTDEEVEYFTDEEDEVSNKGNKSSASNESSQKGEIEGPKLHSKSKEPMLLSKTFSNLTVPLEESETNEGIGNQPSYQVPSNMIAEPHHEGVETSQQEGNGLRGLPSHATLQDDVTMQDQINSHENNVPNDGDDHISNSNLNVYDTETLSAHSLKRQGREFNEMGEDEERNTVEAVPHQDPPFEVQDRNSDIEQYMPSMILSQSTGAVRRFEQPPSIQNSLSNNYHNGSIEEDDGNGDQIDSNGNYPRIHEEEPKVSAASANITQHYSVNAPQASNQQNFSSSISGLTNSLLKTAPDSFHGTSRMSHLMRKRTSQNNLMRSDPRQAYGTELPASPLHRENAASVSSINNFAQFLKSDAMDGESRTQRKLWLQRENSIMDLSAHNDGNDPIFMASNIEVKREFERISHEYSNVRRFTNPVEEAMARVESDQKSVGIKSSNKSNQDLGSSLFSGYNSRSKEEFLPKPHDAKLHRILSSIWKEETAQFNKDTNPLSRLKSNGTGHHFPQPSRNSLRSGAGSGTALQHQRTINSLQPTTRAVNRRIENAIHHQQRL</sequence>
<gene>
    <name evidence="2" type="primary">TDEL0F01760</name>
    <name evidence="2" type="ORF">TDEL_0F01760</name>
</gene>
<feature type="region of interest" description="Disordered" evidence="1">
    <location>
        <begin position="1"/>
        <end position="39"/>
    </location>
</feature>
<evidence type="ECO:0000313" key="3">
    <source>
        <dbReference type="Proteomes" id="UP000005627"/>
    </source>
</evidence>
<accession>G8ZWJ3</accession>
<dbReference type="OrthoDB" id="5430106at2759"/>
<feature type="compositionally biased region" description="Polar residues" evidence="1">
    <location>
        <begin position="116"/>
        <end position="125"/>
    </location>
</feature>
<dbReference type="Pfam" id="PF10452">
    <property type="entry name" value="TCO89"/>
    <property type="match status" value="1"/>
</dbReference>
<proteinExistence type="predicted"/>
<dbReference type="GO" id="GO:0031929">
    <property type="term" value="P:TOR signaling"/>
    <property type="evidence" value="ECO:0007669"/>
    <property type="project" value="InterPro"/>
</dbReference>
<dbReference type="GO" id="GO:0031931">
    <property type="term" value="C:TORC1 complex"/>
    <property type="evidence" value="ECO:0007669"/>
    <property type="project" value="EnsemblFungi"/>
</dbReference>
<dbReference type="GeneID" id="11501368"/>
<dbReference type="PANTHER" id="PTHR22794:SF2">
    <property type="entry name" value="THAP DOMAIN-CONTAINING PROTEIN 11"/>
    <property type="match status" value="1"/>
</dbReference>
<dbReference type="GO" id="GO:0000329">
    <property type="term" value="C:fungal-type vacuole membrane"/>
    <property type="evidence" value="ECO:0007669"/>
    <property type="project" value="EnsemblFungi"/>
</dbReference>
<feature type="region of interest" description="Disordered" evidence="1">
    <location>
        <begin position="645"/>
        <end position="693"/>
    </location>
</feature>
<protein>
    <submittedName>
        <fullName evidence="2">Uncharacterized protein</fullName>
    </submittedName>
</protein>
<dbReference type="FunCoup" id="G8ZWJ3">
    <property type="interactions" value="179"/>
</dbReference>
<dbReference type="KEGG" id="tdl:TDEL_0F01760"/>
<keyword evidence="3" id="KW-1185">Reference proteome</keyword>
<feature type="compositionally biased region" description="Basic and acidic residues" evidence="1">
    <location>
        <begin position="189"/>
        <end position="204"/>
    </location>
</feature>
<feature type="compositionally biased region" description="Polar residues" evidence="1">
    <location>
        <begin position="225"/>
        <end position="238"/>
    </location>
</feature>
<dbReference type="PANTHER" id="PTHR22794">
    <property type="entry name" value="THAP DOMAIN PROTEIN 11"/>
    <property type="match status" value="1"/>
</dbReference>
<reference evidence="2 3" key="1">
    <citation type="journal article" date="2011" name="Proc. Natl. Acad. Sci. U.S.A.">
        <title>Evolutionary erosion of yeast sex chromosomes by mating-type switching accidents.</title>
        <authorList>
            <person name="Gordon J.L."/>
            <person name="Armisen D."/>
            <person name="Proux-Wera E."/>
            <person name="Oheigeartaigh S.S."/>
            <person name="Byrne K.P."/>
            <person name="Wolfe K.H."/>
        </authorList>
    </citation>
    <scope>NUCLEOTIDE SEQUENCE [LARGE SCALE GENOMIC DNA]</scope>
    <source>
        <strain evidence="3">ATCC 10662 / CBS 1146 / NBRC 0425 / NCYC 2629 / NRRL Y-866</strain>
    </source>
</reference>
<dbReference type="GO" id="GO:0009651">
    <property type="term" value="P:response to salt stress"/>
    <property type="evidence" value="ECO:0007669"/>
    <property type="project" value="EnsemblFungi"/>
</dbReference>
<feature type="region of interest" description="Disordered" evidence="1">
    <location>
        <begin position="109"/>
        <end position="207"/>
    </location>
</feature>
<feature type="compositionally biased region" description="Polar residues" evidence="1">
    <location>
        <begin position="176"/>
        <end position="188"/>
    </location>
</feature>
<feature type="region of interest" description="Disordered" evidence="1">
    <location>
        <begin position="586"/>
        <end position="607"/>
    </location>
</feature>
<organism evidence="2 3">
    <name type="scientific">Torulaspora delbrueckii</name>
    <name type="common">Yeast</name>
    <name type="synonym">Candida colliculosa</name>
    <dbReference type="NCBI Taxonomy" id="4950"/>
    <lineage>
        <taxon>Eukaryota</taxon>
        <taxon>Fungi</taxon>
        <taxon>Dikarya</taxon>
        <taxon>Ascomycota</taxon>
        <taxon>Saccharomycotina</taxon>
        <taxon>Saccharomycetes</taxon>
        <taxon>Saccharomycetales</taxon>
        <taxon>Saccharomycetaceae</taxon>
        <taxon>Torulaspora</taxon>
    </lineage>
</organism>
<name>G8ZWJ3_TORDE</name>
<dbReference type="GO" id="GO:0006071">
    <property type="term" value="P:glycerol metabolic process"/>
    <property type="evidence" value="ECO:0007669"/>
    <property type="project" value="EnsemblFungi"/>
</dbReference>
<dbReference type="GO" id="GO:0031505">
    <property type="term" value="P:fungal-type cell wall organization"/>
    <property type="evidence" value="ECO:0007669"/>
    <property type="project" value="EnsemblFungi"/>
</dbReference>